<dbReference type="GO" id="GO:0009507">
    <property type="term" value="C:chloroplast"/>
    <property type="evidence" value="ECO:0007669"/>
    <property type="project" value="TreeGrafter"/>
</dbReference>
<dbReference type="EC" id="3.1.3.16" evidence="1"/>
<evidence type="ECO:0000256" key="1">
    <source>
        <dbReference type="RuleBase" id="RU366020"/>
    </source>
</evidence>
<dbReference type="PANTHER" id="PTHR12320:SF60">
    <property type="entry name" value="PROTEIN PHOSPHATASE 2C 26-RELATED"/>
    <property type="match status" value="1"/>
</dbReference>
<keyword evidence="1" id="KW-0479">Metal-binding</keyword>
<keyword evidence="1" id="KW-0460">Magnesium</keyword>
<keyword evidence="1" id="KW-0378">Hydrolase</keyword>
<comment type="cofactor">
    <cofactor evidence="1">
        <name>Mg(2+)</name>
        <dbReference type="ChEBI" id="CHEBI:18420"/>
    </cofactor>
</comment>
<dbReference type="AlphaFoldDB" id="A0A498K9X9"/>
<dbReference type="InterPro" id="IPR039123">
    <property type="entry name" value="PPTC7"/>
</dbReference>
<comment type="cofactor">
    <cofactor evidence="1">
        <name>Mn(2+)</name>
        <dbReference type="ChEBI" id="CHEBI:29035"/>
    </cofactor>
</comment>
<evidence type="ECO:0000313" key="2">
    <source>
        <dbReference type="EMBL" id="RXI04107.1"/>
    </source>
</evidence>
<dbReference type="PANTHER" id="PTHR12320">
    <property type="entry name" value="PROTEIN PHOSPHATASE 2C"/>
    <property type="match status" value="1"/>
</dbReference>
<evidence type="ECO:0000313" key="3">
    <source>
        <dbReference type="Proteomes" id="UP000290289"/>
    </source>
</evidence>
<dbReference type="Proteomes" id="UP000290289">
    <property type="component" value="Chromosome 3"/>
</dbReference>
<keyword evidence="1" id="KW-0904">Protein phosphatase</keyword>
<dbReference type="Gene3D" id="3.60.40.10">
    <property type="entry name" value="PPM-type phosphatase domain"/>
    <property type="match status" value="1"/>
</dbReference>
<name>A0A498K9X9_MALDO</name>
<proteinExistence type="inferred from homology"/>
<comment type="catalytic activity">
    <reaction evidence="1">
        <text>O-phospho-L-threonyl-[protein] + H2O = L-threonyl-[protein] + phosphate</text>
        <dbReference type="Rhea" id="RHEA:47004"/>
        <dbReference type="Rhea" id="RHEA-COMP:11060"/>
        <dbReference type="Rhea" id="RHEA-COMP:11605"/>
        <dbReference type="ChEBI" id="CHEBI:15377"/>
        <dbReference type="ChEBI" id="CHEBI:30013"/>
        <dbReference type="ChEBI" id="CHEBI:43474"/>
        <dbReference type="ChEBI" id="CHEBI:61977"/>
        <dbReference type="EC" id="3.1.3.16"/>
    </reaction>
</comment>
<reference evidence="2 3" key="1">
    <citation type="submission" date="2018-10" db="EMBL/GenBank/DDBJ databases">
        <title>A high-quality apple genome assembly.</title>
        <authorList>
            <person name="Hu J."/>
        </authorList>
    </citation>
    <scope>NUCLEOTIDE SEQUENCE [LARGE SCALE GENOMIC DNA]</scope>
    <source>
        <strain evidence="3">cv. HFTH1</strain>
        <tissue evidence="2">Young leaf</tissue>
    </source>
</reference>
<dbReference type="GO" id="GO:0046872">
    <property type="term" value="F:metal ion binding"/>
    <property type="evidence" value="ECO:0007669"/>
    <property type="project" value="UniProtKB-UniRule"/>
</dbReference>
<sequence>MTCNLKIDTCIIPRKSYNGGVLAIADGVSGMIAVLERNGTLKIANVGDCRLRVIVKVSNVELMEGDTVVMGSDGFFDNILHHEIVSIVAGYRDVAEAVKDPRKLTAAK</sequence>
<dbReference type="STRING" id="3750.A0A498K9X9"/>
<comment type="caution">
    <text evidence="2">The sequence shown here is derived from an EMBL/GenBank/DDBJ whole genome shotgun (WGS) entry which is preliminary data.</text>
</comment>
<accession>A0A498K9X9</accession>
<dbReference type="EMBL" id="RDQH01000329">
    <property type="protein sequence ID" value="RXI04107.1"/>
    <property type="molecule type" value="Genomic_DNA"/>
</dbReference>
<dbReference type="SUPFAM" id="SSF81606">
    <property type="entry name" value="PP2C-like"/>
    <property type="match status" value="1"/>
</dbReference>
<gene>
    <name evidence="2" type="ORF">DVH24_038381</name>
</gene>
<comment type="similarity">
    <text evidence="1">Belongs to the PP2C family.</text>
</comment>
<keyword evidence="3" id="KW-1185">Reference proteome</keyword>
<organism evidence="2 3">
    <name type="scientific">Malus domestica</name>
    <name type="common">Apple</name>
    <name type="synonym">Pyrus malus</name>
    <dbReference type="NCBI Taxonomy" id="3750"/>
    <lineage>
        <taxon>Eukaryota</taxon>
        <taxon>Viridiplantae</taxon>
        <taxon>Streptophyta</taxon>
        <taxon>Embryophyta</taxon>
        <taxon>Tracheophyta</taxon>
        <taxon>Spermatophyta</taxon>
        <taxon>Magnoliopsida</taxon>
        <taxon>eudicotyledons</taxon>
        <taxon>Gunneridae</taxon>
        <taxon>Pentapetalae</taxon>
        <taxon>rosids</taxon>
        <taxon>fabids</taxon>
        <taxon>Rosales</taxon>
        <taxon>Rosaceae</taxon>
        <taxon>Amygdaloideae</taxon>
        <taxon>Maleae</taxon>
        <taxon>Malus</taxon>
    </lineage>
</organism>
<keyword evidence="1" id="KW-0464">Manganese</keyword>
<dbReference type="InterPro" id="IPR036457">
    <property type="entry name" value="PPM-type-like_dom_sf"/>
</dbReference>
<protein>
    <recommendedName>
        <fullName evidence="1">Protein phosphatase</fullName>
        <ecNumber evidence="1">3.1.3.16</ecNumber>
    </recommendedName>
</protein>
<dbReference type="GO" id="GO:0004722">
    <property type="term" value="F:protein serine/threonine phosphatase activity"/>
    <property type="evidence" value="ECO:0007669"/>
    <property type="project" value="UniProtKB-EC"/>
</dbReference>
<comment type="catalytic activity">
    <reaction evidence="1">
        <text>O-phospho-L-seryl-[protein] + H2O = L-seryl-[protein] + phosphate</text>
        <dbReference type="Rhea" id="RHEA:20629"/>
        <dbReference type="Rhea" id="RHEA-COMP:9863"/>
        <dbReference type="Rhea" id="RHEA-COMP:11604"/>
        <dbReference type="ChEBI" id="CHEBI:15377"/>
        <dbReference type="ChEBI" id="CHEBI:29999"/>
        <dbReference type="ChEBI" id="CHEBI:43474"/>
        <dbReference type="ChEBI" id="CHEBI:83421"/>
        <dbReference type="EC" id="3.1.3.16"/>
    </reaction>
</comment>